<evidence type="ECO:0000313" key="4">
    <source>
        <dbReference type="Proteomes" id="UP000266272"/>
    </source>
</evidence>
<dbReference type="PANTHER" id="PTHR34815">
    <property type="entry name" value="LYSINE ACETYLTRANSFERASE"/>
    <property type="match status" value="1"/>
</dbReference>
<gene>
    <name evidence="3" type="ORF">TARUN_8908</name>
</gene>
<comment type="caution">
    <text evidence="3">The sequence shown here is derived from an EMBL/GenBank/DDBJ whole genome shotgun (WGS) entry which is preliminary data.</text>
</comment>
<dbReference type="OrthoDB" id="2020070at2759"/>
<proteinExistence type="predicted"/>
<dbReference type="Proteomes" id="UP000266272">
    <property type="component" value="Unassembled WGS sequence"/>
</dbReference>
<feature type="domain" description="LYC1 C-terminal" evidence="2">
    <location>
        <begin position="25"/>
        <end position="215"/>
    </location>
</feature>
<dbReference type="InterPro" id="IPR055100">
    <property type="entry name" value="GNAT_LYC1-like"/>
</dbReference>
<evidence type="ECO:0000256" key="1">
    <source>
        <dbReference type="SAM" id="MobiDB-lite"/>
    </source>
</evidence>
<feature type="region of interest" description="Disordered" evidence="1">
    <location>
        <begin position="78"/>
        <end position="100"/>
    </location>
</feature>
<dbReference type="STRING" id="490622.A0A395NC24"/>
<keyword evidence="4" id="KW-1185">Reference proteome</keyword>
<dbReference type="AlphaFoldDB" id="A0A395NC24"/>
<dbReference type="InterPro" id="IPR053013">
    <property type="entry name" value="LAT"/>
</dbReference>
<sequence length="216" mass="24328">MGSLPAGDVLEDWEVYKKYLKSTSTVSEEEGEDVHRDHDGLSMMAMSAVKDHVTHAQFIPSRAVAAWHMLRSRVKGHASNEPRFRGDGPSPPLSSGAVSHDAKSGTMVSAWWVHDFEKRRLYLGRLSVKRRQGLETAIKRVLAAAILEARRSNLREVIAWDPMPRLAAQAESLVRELGHDMTATLESRSEMVPCFRWHGGESKEVVWTESEYYGWA</sequence>
<evidence type="ECO:0000259" key="2">
    <source>
        <dbReference type="Pfam" id="PF22998"/>
    </source>
</evidence>
<dbReference type="PANTHER" id="PTHR34815:SF4">
    <property type="entry name" value="N-ACETYLTRANSFERASE DOMAIN-CONTAINING PROTEIN"/>
    <property type="match status" value="1"/>
</dbReference>
<protein>
    <recommendedName>
        <fullName evidence="2">LYC1 C-terminal domain-containing protein</fullName>
    </recommendedName>
</protein>
<evidence type="ECO:0000313" key="3">
    <source>
        <dbReference type="EMBL" id="RFU73347.1"/>
    </source>
</evidence>
<name>A0A395NC24_TRIAR</name>
<organism evidence="3 4">
    <name type="scientific">Trichoderma arundinaceum</name>
    <dbReference type="NCBI Taxonomy" id="490622"/>
    <lineage>
        <taxon>Eukaryota</taxon>
        <taxon>Fungi</taxon>
        <taxon>Dikarya</taxon>
        <taxon>Ascomycota</taxon>
        <taxon>Pezizomycotina</taxon>
        <taxon>Sordariomycetes</taxon>
        <taxon>Hypocreomycetidae</taxon>
        <taxon>Hypocreales</taxon>
        <taxon>Hypocreaceae</taxon>
        <taxon>Trichoderma</taxon>
    </lineage>
</organism>
<reference evidence="3 4" key="1">
    <citation type="journal article" date="2018" name="PLoS Pathog.">
        <title>Evolution of structural diversity of trichothecenes, a family of toxins produced by plant pathogenic and entomopathogenic fungi.</title>
        <authorList>
            <person name="Proctor R.H."/>
            <person name="McCormick S.P."/>
            <person name="Kim H.S."/>
            <person name="Cardoza R.E."/>
            <person name="Stanley A.M."/>
            <person name="Lindo L."/>
            <person name="Kelly A."/>
            <person name="Brown D.W."/>
            <person name="Lee T."/>
            <person name="Vaughan M.M."/>
            <person name="Alexander N.J."/>
            <person name="Busman M."/>
            <person name="Gutierrez S."/>
        </authorList>
    </citation>
    <scope>NUCLEOTIDE SEQUENCE [LARGE SCALE GENOMIC DNA]</scope>
    <source>
        <strain evidence="3 4">IBT 40837</strain>
    </source>
</reference>
<dbReference type="EMBL" id="PXOA01000659">
    <property type="protein sequence ID" value="RFU73347.1"/>
    <property type="molecule type" value="Genomic_DNA"/>
</dbReference>
<dbReference type="Pfam" id="PF22998">
    <property type="entry name" value="GNAT_LYC1-like"/>
    <property type="match status" value="1"/>
</dbReference>
<accession>A0A395NC24</accession>